<dbReference type="GO" id="GO:0005886">
    <property type="term" value="C:plasma membrane"/>
    <property type="evidence" value="ECO:0007669"/>
    <property type="project" value="TreeGrafter"/>
</dbReference>
<comment type="catalytic activity">
    <reaction evidence="3">
        <text>2 GTP = 3',3'-c-di-GMP + 2 diphosphate</text>
        <dbReference type="Rhea" id="RHEA:24898"/>
        <dbReference type="ChEBI" id="CHEBI:33019"/>
        <dbReference type="ChEBI" id="CHEBI:37565"/>
        <dbReference type="ChEBI" id="CHEBI:58805"/>
        <dbReference type="EC" id="2.7.7.65"/>
    </reaction>
</comment>
<name>A0A2Z6E1U8_9GAMM</name>
<reference evidence="6" key="2">
    <citation type="submission" date="2018-06" db="EMBL/GenBank/DDBJ databases">
        <title>Genome sequence of Rhodanobacteraceae bacterium strain Dysh456.</title>
        <authorList>
            <person name="Fukui M."/>
        </authorList>
    </citation>
    <scope>NUCLEOTIDE SEQUENCE [LARGE SCALE GENOMIC DNA]</scope>
    <source>
        <strain evidence="6">Dysh456</strain>
    </source>
</reference>
<dbReference type="NCBIfam" id="TIGR00254">
    <property type="entry name" value="GGDEF"/>
    <property type="match status" value="1"/>
</dbReference>
<dbReference type="InterPro" id="IPR029787">
    <property type="entry name" value="Nucleotide_cyclase"/>
</dbReference>
<dbReference type="Pfam" id="PF00990">
    <property type="entry name" value="GGDEF"/>
    <property type="match status" value="1"/>
</dbReference>
<dbReference type="Proteomes" id="UP000270530">
    <property type="component" value="Chromosome"/>
</dbReference>
<accession>A0A2Z6E1U8</accession>
<evidence type="ECO:0000313" key="6">
    <source>
        <dbReference type="Proteomes" id="UP000270530"/>
    </source>
</evidence>
<evidence type="ECO:0000259" key="4">
    <source>
        <dbReference type="PROSITE" id="PS50887"/>
    </source>
</evidence>
<organism evidence="5 6">
    <name type="scientific">Aerosticca soli</name>
    <dbReference type="NCBI Taxonomy" id="2010829"/>
    <lineage>
        <taxon>Bacteria</taxon>
        <taxon>Pseudomonadati</taxon>
        <taxon>Pseudomonadota</taxon>
        <taxon>Gammaproteobacteria</taxon>
        <taxon>Lysobacterales</taxon>
        <taxon>Rhodanobacteraceae</taxon>
        <taxon>Aerosticca</taxon>
    </lineage>
</organism>
<reference evidence="6" key="1">
    <citation type="submission" date="2018-04" db="EMBL/GenBank/DDBJ databases">
        <authorList>
            <person name="Watanabe M."/>
            <person name="Kojima H."/>
        </authorList>
    </citation>
    <scope>NUCLEOTIDE SEQUENCE [LARGE SCALE GENOMIC DNA]</scope>
    <source>
        <strain evidence="6">Dysh456</strain>
    </source>
</reference>
<dbReference type="Gene3D" id="3.30.70.270">
    <property type="match status" value="1"/>
</dbReference>
<comment type="cofactor">
    <cofactor evidence="1">
        <name>Mg(2+)</name>
        <dbReference type="ChEBI" id="CHEBI:18420"/>
    </cofactor>
</comment>
<evidence type="ECO:0000256" key="1">
    <source>
        <dbReference type="ARBA" id="ARBA00001946"/>
    </source>
</evidence>
<dbReference type="InterPro" id="IPR000160">
    <property type="entry name" value="GGDEF_dom"/>
</dbReference>
<dbReference type="PROSITE" id="PS50887">
    <property type="entry name" value="GGDEF"/>
    <property type="match status" value="1"/>
</dbReference>
<dbReference type="FunFam" id="3.30.70.270:FF:000001">
    <property type="entry name" value="Diguanylate cyclase domain protein"/>
    <property type="match status" value="1"/>
</dbReference>
<dbReference type="InterPro" id="IPR043128">
    <property type="entry name" value="Rev_trsase/Diguanyl_cyclase"/>
</dbReference>
<evidence type="ECO:0000256" key="2">
    <source>
        <dbReference type="ARBA" id="ARBA00012528"/>
    </source>
</evidence>
<sequence>MSHRFLDSVARFTDHRDLDALDQSLTLSLAELTAARAVTLYKRADDAGAQGESMVRCFALEGGYGVEAAQPGGDQPWLQSMRRCAEQRQGWIERIEAGHCHVLVPIQRDGQALGALLLENARFADALRVLVEGFARIYANYTVLLHESERDKLTGLYNRRTFERQLQRLLAGGGPVWLAILDIDHFKRINDSYGHLYGDEVILLVARHMRSGLGAGDVLFRFGGEEFVALLGAPAAEDARALLDRLRARVAQHDFPQIGQVTVSIGFARIGMHDYPASVLDRADKALYYAKNQGRNRVEQYEALLAAGAFATGAPTGSVDLF</sequence>
<dbReference type="SMART" id="SM00267">
    <property type="entry name" value="GGDEF"/>
    <property type="match status" value="1"/>
</dbReference>
<feature type="domain" description="GGDEF" evidence="4">
    <location>
        <begin position="174"/>
        <end position="303"/>
    </location>
</feature>
<dbReference type="GO" id="GO:0043709">
    <property type="term" value="P:cell adhesion involved in single-species biofilm formation"/>
    <property type="evidence" value="ECO:0007669"/>
    <property type="project" value="TreeGrafter"/>
</dbReference>
<evidence type="ECO:0000313" key="5">
    <source>
        <dbReference type="EMBL" id="BBD78996.1"/>
    </source>
</evidence>
<dbReference type="EC" id="2.7.7.65" evidence="2"/>
<dbReference type="GO" id="GO:0052621">
    <property type="term" value="F:diguanylate cyclase activity"/>
    <property type="evidence" value="ECO:0007669"/>
    <property type="project" value="UniProtKB-EC"/>
</dbReference>
<dbReference type="EMBL" id="AP018560">
    <property type="protein sequence ID" value="BBD78996.1"/>
    <property type="molecule type" value="Genomic_DNA"/>
</dbReference>
<dbReference type="GO" id="GO:1902201">
    <property type="term" value="P:negative regulation of bacterial-type flagellum-dependent cell motility"/>
    <property type="evidence" value="ECO:0007669"/>
    <property type="project" value="TreeGrafter"/>
</dbReference>
<dbReference type="CDD" id="cd01949">
    <property type="entry name" value="GGDEF"/>
    <property type="match status" value="1"/>
</dbReference>
<evidence type="ECO:0000256" key="3">
    <source>
        <dbReference type="ARBA" id="ARBA00034247"/>
    </source>
</evidence>
<dbReference type="InterPro" id="IPR050469">
    <property type="entry name" value="Diguanylate_Cyclase"/>
</dbReference>
<proteinExistence type="predicted"/>
<dbReference type="PANTHER" id="PTHR45138">
    <property type="entry name" value="REGULATORY COMPONENTS OF SENSORY TRANSDUCTION SYSTEM"/>
    <property type="match status" value="1"/>
</dbReference>
<gene>
    <name evidence="5" type="ORF">ALSL_0324</name>
</gene>
<dbReference type="RefSeq" id="WP_231700263.1">
    <property type="nucleotide sequence ID" value="NZ_AP018560.1"/>
</dbReference>
<dbReference type="AlphaFoldDB" id="A0A2Z6E1U8"/>
<dbReference type="SUPFAM" id="SSF55073">
    <property type="entry name" value="Nucleotide cyclase"/>
    <property type="match status" value="1"/>
</dbReference>
<dbReference type="KEGG" id="rbd:ALSL_0324"/>
<protein>
    <recommendedName>
        <fullName evidence="2">diguanylate cyclase</fullName>
        <ecNumber evidence="2">2.7.7.65</ecNumber>
    </recommendedName>
</protein>
<keyword evidence="6" id="KW-1185">Reference proteome</keyword>
<dbReference type="PANTHER" id="PTHR45138:SF9">
    <property type="entry name" value="DIGUANYLATE CYCLASE DGCM-RELATED"/>
    <property type="match status" value="1"/>
</dbReference>